<keyword evidence="5" id="KW-1185">Reference proteome</keyword>
<protein>
    <submittedName>
        <fullName evidence="4">Transmembrane protein, putative</fullName>
    </submittedName>
</protein>
<dbReference type="OrthoDB" id="295946at2759"/>
<dbReference type="GeneID" id="7842440"/>
<dbReference type="KEGG" id="tet:TTHERM_01119500"/>
<keyword evidence="3" id="KW-0472">Membrane</keyword>
<evidence type="ECO:0000313" key="5">
    <source>
        <dbReference type="Proteomes" id="UP000009168"/>
    </source>
</evidence>
<dbReference type="Proteomes" id="UP000009168">
    <property type="component" value="Unassembled WGS sequence"/>
</dbReference>
<feature type="compositionally biased region" description="Low complexity" evidence="2">
    <location>
        <begin position="547"/>
        <end position="576"/>
    </location>
</feature>
<evidence type="ECO:0000313" key="4">
    <source>
        <dbReference type="EMBL" id="EAR93240.2"/>
    </source>
</evidence>
<gene>
    <name evidence="4" type="ORF">TTHERM_01119500</name>
</gene>
<dbReference type="eggNOG" id="ENOG502SUF2">
    <property type="taxonomic scope" value="Eukaryota"/>
</dbReference>
<dbReference type="RefSeq" id="XP_001013485.2">
    <property type="nucleotide sequence ID" value="XM_001013485.2"/>
</dbReference>
<evidence type="ECO:0000256" key="1">
    <source>
        <dbReference type="SAM" id="Coils"/>
    </source>
</evidence>
<dbReference type="InParanoid" id="Q239N0"/>
<keyword evidence="3" id="KW-1133">Transmembrane helix</keyword>
<feature type="compositionally biased region" description="Basic and acidic residues" evidence="2">
    <location>
        <begin position="98"/>
        <end position="107"/>
    </location>
</feature>
<name>Q239N0_TETTS</name>
<evidence type="ECO:0000256" key="2">
    <source>
        <dbReference type="SAM" id="MobiDB-lite"/>
    </source>
</evidence>
<feature type="coiled-coil region" evidence="1">
    <location>
        <begin position="256"/>
        <end position="328"/>
    </location>
</feature>
<organism evidence="4 5">
    <name type="scientific">Tetrahymena thermophila (strain SB210)</name>
    <dbReference type="NCBI Taxonomy" id="312017"/>
    <lineage>
        <taxon>Eukaryota</taxon>
        <taxon>Sar</taxon>
        <taxon>Alveolata</taxon>
        <taxon>Ciliophora</taxon>
        <taxon>Intramacronucleata</taxon>
        <taxon>Oligohymenophorea</taxon>
        <taxon>Hymenostomatida</taxon>
        <taxon>Tetrahymenina</taxon>
        <taxon>Tetrahymenidae</taxon>
        <taxon>Tetrahymena</taxon>
    </lineage>
</organism>
<proteinExistence type="predicted"/>
<keyword evidence="1" id="KW-0175">Coiled coil</keyword>
<keyword evidence="3 4" id="KW-0812">Transmembrane</keyword>
<dbReference type="EMBL" id="GG662729">
    <property type="protein sequence ID" value="EAR93240.2"/>
    <property type="molecule type" value="Genomic_DNA"/>
</dbReference>
<dbReference type="AlphaFoldDB" id="Q239N0"/>
<feature type="region of interest" description="Disordered" evidence="2">
    <location>
        <begin position="74"/>
        <end position="107"/>
    </location>
</feature>
<feature type="transmembrane region" description="Helical" evidence="3">
    <location>
        <begin position="334"/>
        <end position="356"/>
    </location>
</feature>
<dbReference type="HOGENOM" id="CLU_425490_0_0_1"/>
<accession>Q239N0</accession>
<feature type="compositionally biased region" description="Polar residues" evidence="2">
    <location>
        <begin position="75"/>
        <end position="92"/>
    </location>
</feature>
<sequence>MSSNTNLGYTGYLLRKTVQPHSLRYDNSNFNEYRSKNMIMYINKKVSNTREREGKNLSHQQLQKGINIMVRKANGQASGAQKDNEESSQVQEEVNLEQLKKDEEKERQDPFYQEVMIRMKQNEYTDDFAVVSEENKILKQAKGRKERSDIEQTLNILVANNLDQNNLQELFRDFKKISLKDKLNDLKSRHADMAKIQRKIKKDQQTMQGLEDNEKVNKFMNIICQSRNLTLGKILSMKEEEIQYGTQDDGLESIPKVKALEMLQELIEDEEEENQKNMIKIFKKTQLDNIDIDAARNKFNMTSFKKKNEQTEKLYNQMAENNKKAILNASKIGLFIYFFTLLSQICLFLLLIIYLVKDPQFDPEKFVRNKESVKPPSEKVNVFQRLISPEYAKMQEEIQRSMPRQIPLHFVQTEQEKCHQKLKELFSQNKTHESAPNIFDSRISTKKSFNLNTQQSQNGQQFFLTQSNYSVPNSTLHRSHSQKVQFKNLTANSALFTPQKNPIELSQISTDVKSGTDTQTKQISRNLSAKFTPFNSSVEAYQIKTPKSQSGLQNTQQQQYYQQQQKRNQLLQRQSKSMSSNPYQDRKAQIKVQSQAEILQQRINKLRENKQFAKANKLQMLLNKIEMQKEVQNFVETCNQEKLEAAKQSSFTNHKINNLENEFENDLKEINLLQQGQVNVEVKIDNPNFIEFKNRSEFKRKLINHLIKKVDKKTDLLSKYKQKQFTQNFLQKLQDDGYITVDQ</sequence>
<feature type="region of interest" description="Disordered" evidence="2">
    <location>
        <begin position="547"/>
        <end position="587"/>
    </location>
</feature>
<reference evidence="5" key="1">
    <citation type="journal article" date="2006" name="PLoS Biol.">
        <title>Macronuclear genome sequence of the ciliate Tetrahymena thermophila, a model eukaryote.</title>
        <authorList>
            <person name="Eisen J.A."/>
            <person name="Coyne R.S."/>
            <person name="Wu M."/>
            <person name="Wu D."/>
            <person name="Thiagarajan M."/>
            <person name="Wortman J.R."/>
            <person name="Badger J.H."/>
            <person name="Ren Q."/>
            <person name="Amedeo P."/>
            <person name="Jones K.M."/>
            <person name="Tallon L.J."/>
            <person name="Delcher A.L."/>
            <person name="Salzberg S.L."/>
            <person name="Silva J.C."/>
            <person name="Haas B.J."/>
            <person name="Majoros W.H."/>
            <person name="Farzad M."/>
            <person name="Carlton J.M."/>
            <person name="Smith R.K. Jr."/>
            <person name="Garg J."/>
            <person name="Pearlman R.E."/>
            <person name="Karrer K.M."/>
            <person name="Sun L."/>
            <person name="Manning G."/>
            <person name="Elde N.C."/>
            <person name="Turkewitz A.P."/>
            <person name="Asai D.J."/>
            <person name="Wilkes D.E."/>
            <person name="Wang Y."/>
            <person name="Cai H."/>
            <person name="Collins K."/>
            <person name="Stewart B.A."/>
            <person name="Lee S.R."/>
            <person name="Wilamowska K."/>
            <person name="Weinberg Z."/>
            <person name="Ruzzo W.L."/>
            <person name="Wloga D."/>
            <person name="Gaertig J."/>
            <person name="Frankel J."/>
            <person name="Tsao C.-C."/>
            <person name="Gorovsky M.A."/>
            <person name="Keeling P.J."/>
            <person name="Waller R.F."/>
            <person name="Patron N.J."/>
            <person name="Cherry J.M."/>
            <person name="Stover N.A."/>
            <person name="Krieger C.J."/>
            <person name="del Toro C."/>
            <person name="Ryder H.F."/>
            <person name="Williamson S.C."/>
            <person name="Barbeau R.A."/>
            <person name="Hamilton E.P."/>
            <person name="Orias E."/>
        </authorList>
    </citation>
    <scope>NUCLEOTIDE SEQUENCE [LARGE SCALE GENOMIC DNA]</scope>
    <source>
        <strain evidence="5">SB210</strain>
    </source>
</reference>
<evidence type="ECO:0000256" key="3">
    <source>
        <dbReference type="SAM" id="Phobius"/>
    </source>
</evidence>